<feature type="transmembrane region" description="Helical" evidence="8">
    <location>
        <begin position="212"/>
        <end position="230"/>
    </location>
</feature>
<feature type="transmembrane region" description="Helical" evidence="8">
    <location>
        <begin position="20"/>
        <end position="44"/>
    </location>
</feature>
<comment type="subcellular location">
    <subcellularLocation>
        <location evidence="1">Cell membrane</location>
        <topology evidence="1">Multi-pass membrane protein</topology>
    </subcellularLocation>
</comment>
<evidence type="ECO:0000256" key="7">
    <source>
        <dbReference type="ARBA" id="ARBA00023136"/>
    </source>
</evidence>
<dbReference type="FunFam" id="1.10.3470.10:FF:000001">
    <property type="entry name" value="Vitamin B12 ABC transporter permease BtuC"/>
    <property type="match status" value="1"/>
</dbReference>
<dbReference type="AlphaFoldDB" id="A0A9D0Z6N3"/>
<dbReference type="InterPro" id="IPR000522">
    <property type="entry name" value="ABC_transptr_permease_BtuC"/>
</dbReference>
<feature type="transmembrane region" description="Helical" evidence="8">
    <location>
        <begin position="325"/>
        <end position="344"/>
    </location>
</feature>
<feature type="transmembrane region" description="Helical" evidence="8">
    <location>
        <begin position="135"/>
        <end position="154"/>
    </location>
</feature>
<dbReference type="SUPFAM" id="SSF81345">
    <property type="entry name" value="ABC transporter involved in vitamin B12 uptake, BtuC"/>
    <property type="match status" value="1"/>
</dbReference>
<dbReference type="GO" id="GO:0005886">
    <property type="term" value="C:plasma membrane"/>
    <property type="evidence" value="ECO:0007669"/>
    <property type="project" value="UniProtKB-SubCell"/>
</dbReference>
<dbReference type="InterPro" id="IPR037294">
    <property type="entry name" value="ABC_BtuC-like"/>
</dbReference>
<comment type="similarity">
    <text evidence="2">Belongs to the binding-protein-dependent transport system permease family. FecCD subfamily.</text>
</comment>
<organism evidence="9 10">
    <name type="scientific">Candidatus Avoscillospira stercorigallinarum</name>
    <dbReference type="NCBI Taxonomy" id="2840708"/>
    <lineage>
        <taxon>Bacteria</taxon>
        <taxon>Bacillati</taxon>
        <taxon>Bacillota</taxon>
        <taxon>Clostridia</taxon>
        <taxon>Eubacteriales</taxon>
        <taxon>Oscillospiraceae</taxon>
        <taxon>Oscillospiraceae incertae sedis</taxon>
        <taxon>Candidatus Avoscillospira</taxon>
    </lineage>
</organism>
<sequence length="350" mass="38287">MGGTAMELLPQEAARQRRRYYRLILLGLGLVLLAAILLSFWIGYFPLTPVEVVRAFLSRFTDQTGLRDQAVTIFWNIRLPRILSAVLIGASLSVAGATYQGMFRNPLVSPDILGVSSGASLGASLAILWGASNWLIQLAAFVGGVSAVTFSYLVSRKSAHSQILSLVLTGSMVMALCNAGVTMIKYVSDPTDTLQKITFWLMGSLKKADTEAFLWSALPMVVGLILIFLLRWRINLLTLEEEEARTLGIHVRRYRMILIFASTLLSAAAVCLGGLIGWVGLMIPHMARALVGPDYHRLIPASALLGGAYLVLMDDLARSVLTMELPLGVVTSIMGAPFFIYLIIKRKERD</sequence>
<evidence type="ECO:0000256" key="5">
    <source>
        <dbReference type="ARBA" id="ARBA00022692"/>
    </source>
</evidence>
<feature type="transmembrane region" description="Helical" evidence="8">
    <location>
        <begin position="82"/>
        <end position="99"/>
    </location>
</feature>
<evidence type="ECO:0000256" key="4">
    <source>
        <dbReference type="ARBA" id="ARBA00022475"/>
    </source>
</evidence>
<evidence type="ECO:0000256" key="3">
    <source>
        <dbReference type="ARBA" id="ARBA00022448"/>
    </source>
</evidence>
<dbReference type="Gene3D" id="1.10.3470.10">
    <property type="entry name" value="ABC transporter involved in vitamin B12 uptake, BtuC"/>
    <property type="match status" value="1"/>
</dbReference>
<feature type="transmembrane region" description="Helical" evidence="8">
    <location>
        <begin position="257"/>
        <end position="283"/>
    </location>
</feature>
<dbReference type="EMBL" id="DVFN01000094">
    <property type="protein sequence ID" value="HIQ69969.1"/>
    <property type="molecule type" value="Genomic_DNA"/>
</dbReference>
<evidence type="ECO:0000256" key="2">
    <source>
        <dbReference type="ARBA" id="ARBA00007935"/>
    </source>
</evidence>
<dbReference type="Proteomes" id="UP000886874">
    <property type="component" value="Unassembled WGS sequence"/>
</dbReference>
<protein>
    <submittedName>
        <fullName evidence="9">Iron ABC transporter permease</fullName>
    </submittedName>
</protein>
<keyword evidence="4" id="KW-1003">Cell membrane</keyword>
<evidence type="ECO:0000256" key="6">
    <source>
        <dbReference type="ARBA" id="ARBA00022989"/>
    </source>
</evidence>
<dbReference type="GO" id="GO:0022857">
    <property type="term" value="F:transmembrane transporter activity"/>
    <property type="evidence" value="ECO:0007669"/>
    <property type="project" value="InterPro"/>
</dbReference>
<feature type="transmembrane region" description="Helical" evidence="8">
    <location>
        <begin position="111"/>
        <end position="129"/>
    </location>
</feature>
<comment type="caution">
    <text evidence="9">The sequence shown here is derived from an EMBL/GenBank/DDBJ whole genome shotgun (WGS) entry which is preliminary data.</text>
</comment>
<keyword evidence="7 8" id="KW-0472">Membrane</keyword>
<dbReference type="PANTHER" id="PTHR30472">
    <property type="entry name" value="FERRIC ENTEROBACTIN TRANSPORT SYSTEM PERMEASE PROTEIN"/>
    <property type="match status" value="1"/>
</dbReference>
<evidence type="ECO:0000256" key="8">
    <source>
        <dbReference type="SAM" id="Phobius"/>
    </source>
</evidence>
<feature type="transmembrane region" description="Helical" evidence="8">
    <location>
        <begin position="166"/>
        <end position="187"/>
    </location>
</feature>
<reference evidence="9" key="1">
    <citation type="submission" date="2020-10" db="EMBL/GenBank/DDBJ databases">
        <authorList>
            <person name="Gilroy R."/>
        </authorList>
    </citation>
    <scope>NUCLEOTIDE SEQUENCE</scope>
    <source>
        <strain evidence="9">ChiSjej2B20-13462</strain>
    </source>
</reference>
<dbReference type="CDD" id="cd06550">
    <property type="entry name" value="TM_ABC_iron-siderophores_like"/>
    <property type="match status" value="1"/>
</dbReference>
<keyword evidence="5 8" id="KW-0812">Transmembrane</keyword>
<evidence type="ECO:0000256" key="1">
    <source>
        <dbReference type="ARBA" id="ARBA00004651"/>
    </source>
</evidence>
<evidence type="ECO:0000313" key="9">
    <source>
        <dbReference type="EMBL" id="HIQ69969.1"/>
    </source>
</evidence>
<reference evidence="9" key="2">
    <citation type="journal article" date="2021" name="PeerJ">
        <title>Extensive microbial diversity within the chicken gut microbiome revealed by metagenomics and culture.</title>
        <authorList>
            <person name="Gilroy R."/>
            <person name="Ravi A."/>
            <person name="Getino M."/>
            <person name="Pursley I."/>
            <person name="Horton D.L."/>
            <person name="Alikhan N.F."/>
            <person name="Baker D."/>
            <person name="Gharbi K."/>
            <person name="Hall N."/>
            <person name="Watson M."/>
            <person name="Adriaenssens E.M."/>
            <person name="Foster-Nyarko E."/>
            <person name="Jarju S."/>
            <person name="Secka A."/>
            <person name="Antonio M."/>
            <person name="Oren A."/>
            <person name="Chaudhuri R.R."/>
            <person name="La Ragione R."/>
            <person name="Hildebrand F."/>
            <person name="Pallen M.J."/>
        </authorList>
    </citation>
    <scope>NUCLEOTIDE SEQUENCE</scope>
    <source>
        <strain evidence="9">ChiSjej2B20-13462</strain>
    </source>
</reference>
<gene>
    <name evidence="9" type="ORF">IAA67_06545</name>
</gene>
<name>A0A9D0Z6N3_9FIRM</name>
<dbReference type="PANTHER" id="PTHR30472:SF70">
    <property type="entry name" value="MOLYBDATE IMPORT SYSTEM PERMEASE PROTEIN MOLB"/>
    <property type="match status" value="1"/>
</dbReference>
<evidence type="ECO:0000313" key="10">
    <source>
        <dbReference type="Proteomes" id="UP000886874"/>
    </source>
</evidence>
<keyword evidence="6 8" id="KW-1133">Transmembrane helix</keyword>
<proteinExistence type="inferred from homology"/>
<dbReference type="GO" id="GO:0033214">
    <property type="term" value="P:siderophore-iron import into cell"/>
    <property type="evidence" value="ECO:0007669"/>
    <property type="project" value="TreeGrafter"/>
</dbReference>
<dbReference type="Pfam" id="PF01032">
    <property type="entry name" value="FecCD"/>
    <property type="match status" value="1"/>
</dbReference>
<accession>A0A9D0Z6N3</accession>
<keyword evidence="3" id="KW-0813">Transport</keyword>